<evidence type="ECO:0000313" key="7">
    <source>
        <dbReference type="EMBL" id="QNO41962.1"/>
    </source>
</evidence>
<evidence type="ECO:0000313" key="9">
    <source>
        <dbReference type="EMBL" id="QNO42858.1"/>
    </source>
</evidence>
<dbReference type="Pfam" id="PF01943">
    <property type="entry name" value="Polysacc_synt"/>
    <property type="match status" value="1"/>
</dbReference>
<sequence length="486" mass="52883">MHTQKKFAFDVGITLIASVISMLIGFVITILLGRYLGAGDLGLYRMVLTIYGIAMLFTAIGIPAAIIKYVAEFKDDEAKSDAIVSSGVITSLIIGIVFSMLFYFSSGIFEVLFNMPELSGLLKILSPVFPFALVGGALLGFLNGCREMKKYGTSVIIQSVLMVIVTVVLIYYGFGVAGAVIGIVLSSVGSCLFLILISRNHFKITLSDYVKTTKKMLRFGAQILAAGSINEINNQLDIILIGFFLISNDVGYYAVAIGLSRFFWLIPLSVQKITYPATSTYWSENNHTSLNNMFNKSMKYCTVILVLVGLGVGFFAEEIITIIFKEDFVCAVLPLQILLIGTVIRGSIAQPIGGSLSGIGRPDLMLKIIAVIAIINVTLDIILIPRIGIVGAAIATTISLSAGALINLSIVIKHLSIKFDVRWYLGILGVTLMAIVLFTFGMTFVNSFLLGGTILIGCLILMIKFFLTKEEKEMFKSLINTLIPWK</sequence>
<keyword evidence="4 6" id="KW-1133">Transmembrane helix</keyword>
<dbReference type="CDD" id="cd13128">
    <property type="entry name" value="MATE_Wzx_like"/>
    <property type="match status" value="1"/>
</dbReference>
<evidence type="ECO:0000256" key="5">
    <source>
        <dbReference type="ARBA" id="ARBA00023136"/>
    </source>
</evidence>
<comment type="subcellular location">
    <subcellularLocation>
        <location evidence="1">Cell membrane</location>
        <topology evidence="1">Multi-pass membrane protein</topology>
    </subcellularLocation>
</comment>
<evidence type="ECO:0000256" key="6">
    <source>
        <dbReference type="SAM" id="Phobius"/>
    </source>
</evidence>
<feature type="transmembrane region" description="Helical" evidence="6">
    <location>
        <begin position="448"/>
        <end position="467"/>
    </location>
</feature>
<feature type="transmembrane region" description="Helical" evidence="6">
    <location>
        <begin position="82"/>
        <end position="104"/>
    </location>
</feature>
<feature type="transmembrane region" description="Helical" evidence="6">
    <location>
        <begin position="12"/>
        <end position="36"/>
    </location>
</feature>
<dbReference type="PANTHER" id="PTHR30250">
    <property type="entry name" value="PST FAMILY PREDICTED COLANIC ACID TRANSPORTER"/>
    <property type="match status" value="1"/>
</dbReference>
<feature type="transmembrane region" description="Helical" evidence="6">
    <location>
        <begin position="155"/>
        <end position="174"/>
    </location>
</feature>
<feature type="transmembrane region" description="Helical" evidence="6">
    <location>
        <begin position="389"/>
        <end position="411"/>
    </location>
</feature>
<keyword evidence="3 6" id="KW-0812">Transmembrane</keyword>
<gene>
    <name evidence="7" type="primary">aglR</name>
    <name evidence="7" type="ORF">DMCHJJFE_00003</name>
    <name evidence="10" type="ORF">FKBBNONJ_00001</name>
    <name evidence="9" type="ORF">JEGCCDFC_00005</name>
    <name evidence="8" type="ORF">KPMFPNGI_00039</name>
</gene>
<protein>
    <submittedName>
        <fullName evidence="7">Putative flippase AglR</fullName>
    </submittedName>
</protein>
<feature type="transmembrane region" description="Helical" evidence="6">
    <location>
        <begin position="180"/>
        <end position="198"/>
    </location>
</feature>
<feature type="transmembrane region" description="Helical" evidence="6">
    <location>
        <begin position="300"/>
        <end position="316"/>
    </location>
</feature>
<dbReference type="GO" id="GO:0005886">
    <property type="term" value="C:plasma membrane"/>
    <property type="evidence" value="ECO:0007669"/>
    <property type="project" value="UniProtKB-SubCell"/>
</dbReference>
<feature type="transmembrane region" description="Helical" evidence="6">
    <location>
        <begin position="364"/>
        <end position="383"/>
    </location>
</feature>
<proteinExistence type="predicted"/>
<evidence type="ECO:0000256" key="1">
    <source>
        <dbReference type="ARBA" id="ARBA00004651"/>
    </source>
</evidence>
<organism evidence="7">
    <name type="scientific">Candidatus Methanogaster sp. ANME-2c ERB4</name>
    <dbReference type="NCBI Taxonomy" id="2759911"/>
    <lineage>
        <taxon>Archaea</taxon>
        <taxon>Methanobacteriati</taxon>
        <taxon>Methanobacteriota</taxon>
        <taxon>Stenosarchaea group</taxon>
        <taxon>Methanomicrobia</taxon>
        <taxon>Methanosarcinales</taxon>
        <taxon>ANME-2 cluster</taxon>
        <taxon>Candidatus Methanogasteraceae</taxon>
        <taxon>Candidatus Methanogaster</taxon>
    </lineage>
</organism>
<keyword evidence="2" id="KW-1003">Cell membrane</keyword>
<dbReference type="EMBL" id="MT630829">
    <property type="protein sequence ID" value="QNO43463.1"/>
    <property type="molecule type" value="Genomic_DNA"/>
</dbReference>
<name>A0A7G9Y1S8_9EURY</name>
<dbReference type="EMBL" id="MT630753">
    <property type="protein sequence ID" value="QNO42637.1"/>
    <property type="molecule type" value="Genomic_DNA"/>
</dbReference>
<evidence type="ECO:0000313" key="8">
    <source>
        <dbReference type="EMBL" id="QNO42637.1"/>
    </source>
</evidence>
<evidence type="ECO:0000256" key="3">
    <source>
        <dbReference type="ARBA" id="ARBA00022692"/>
    </source>
</evidence>
<dbReference type="EMBL" id="MT630775">
    <property type="protein sequence ID" value="QNO42858.1"/>
    <property type="molecule type" value="Genomic_DNA"/>
</dbReference>
<evidence type="ECO:0000256" key="2">
    <source>
        <dbReference type="ARBA" id="ARBA00022475"/>
    </source>
</evidence>
<dbReference type="EMBL" id="MT630692">
    <property type="protein sequence ID" value="QNO41962.1"/>
    <property type="molecule type" value="Genomic_DNA"/>
</dbReference>
<feature type="transmembrane region" description="Helical" evidence="6">
    <location>
        <begin position="423"/>
        <end position="442"/>
    </location>
</feature>
<dbReference type="InterPro" id="IPR002797">
    <property type="entry name" value="Polysacc_synth"/>
</dbReference>
<keyword evidence="5 6" id="KW-0472">Membrane</keyword>
<dbReference type="InterPro" id="IPR050833">
    <property type="entry name" value="Poly_Biosynth_Transport"/>
</dbReference>
<reference evidence="7" key="1">
    <citation type="submission" date="2020-06" db="EMBL/GenBank/DDBJ databases">
        <title>Unique genomic features of the anaerobic methanotrophic archaea.</title>
        <authorList>
            <person name="Chadwick G.L."/>
            <person name="Skennerton C.T."/>
            <person name="Laso-Perez R."/>
            <person name="Leu A.O."/>
            <person name="Speth D.R."/>
            <person name="Yu H."/>
            <person name="Morgan-Lang C."/>
            <person name="Hatzenpichler R."/>
            <person name="Goudeau D."/>
            <person name="Malmstrom R."/>
            <person name="Brazelton W.J."/>
            <person name="Woyke T."/>
            <person name="Hallam S.J."/>
            <person name="Tyson G.W."/>
            <person name="Wegener G."/>
            <person name="Boetius A."/>
            <person name="Orphan V."/>
        </authorList>
    </citation>
    <scope>NUCLEOTIDE SEQUENCE</scope>
</reference>
<evidence type="ECO:0000256" key="4">
    <source>
        <dbReference type="ARBA" id="ARBA00022989"/>
    </source>
</evidence>
<dbReference type="PANTHER" id="PTHR30250:SF27">
    <property type="entry name" value="POLYSACCHARIDE BIOSYNTHESIS PROTEIN"/>
    <property type="match status" value="1"/>
</dbReference>
<feature type="transmembrane region" description="Helical" evidence="6">
    <location>
        <begin position="48"/>
        <end position="70"/>
    </location>
</feature>
<feature type="transmembrane region" description="Helical" evidence="6">
    <location>
        <begin position="124"/>
        <end position="143"/>
    </location>
</feature>
<accession>A0A7G9Y1S8</accession>
<evidence type="ECO:0000313" key="10">
    <source>
        <dbReference type="EMBL" id="QNO43463.1"/>
    </source>
</evidence>
<dbReference type="AlphaFoldDB" id="A0A7G9Y1S8"/>